<dbReference type="EMBL" id="FNXT01001011">
    <property type="protein sequence ID" value="SZX70784.1"/>
    <property type="molecule type" value="Genomic_DNA"/>
</dbReference>
<feature type="compositionally biased region" description="Acidic residues" evidence="1">
    <location>
        <begin position="107"/>
        <end position="121"/>
    </location>
</feature>
<proteinExistence type="predicted"/>
<feature type="compositionally biased region" description="Low complexity" evidence="1">
    <location>
        <begin position="36"/>
        <end position="48"/>
    </location>
</feature>
<name>A0A383W168_TETOB</name>
<dbReference type="Proteomes" id="UP000256970">
    <property type="component" value="Unassembled WGS sequence"/>
</dbReference>
<feature type="region of interest" description="Disordered" evidence="1">
    <location>
        <begin position="100"/>
        <end position="121"/>
    </location>
</feature>
<evidence type="ECO:0000313" key="2">
    <source>
        <dbReference type="EMBL" id="SZX70784.1"/>
    </source>
</evidence>
<protein>
    <submittedName>
        <fullName evidence="2">Uncharacterized protein</fullName>
    </submittedName>
</protein>
<gene>
    <name evidence="2" type="ORF">BQ4739_LOCUS10959</name>
</gene>
<keyword evidence="3" id="KW-1185">Reference proteome</keyword>
<evidence type="ECO:0000256" key="1">
    <source>
        <dbReference type="SAM" id="MobiDB-lite"/>
    </source>
</evidence>
<feature type="compositionally biased region" description="Low complexity" evidence="1">
    <location>
        <begin position="56"/>
        <end position="76"/>
    </location>
</feature>
<reference evidence="2 3" key="1">
    <citation type="submission" date="2016-10" db="EMBL/GenBank/DDBJ databases">
        <authorList>
            <person name="Cai Z."/>
        </authorList>
    </citation>
    <scope>NUCLEOTIDE SEQUENCE [LARGE SCALE GENOMIC DNA]</scope>
</reference>
<sequence length="121" mass="12362">MGDSLPAVRVASSKGCQHNNNKRGYSRYDGTEETDGSSSSSSCSSSGSGSSGSGTGSDNSGSSSGGNSNRNSNSDGGCSGYHSDPDNYYKEVARYAGLPRSMSDAADCSEDDPANWSEDDD</sequence>
<organism evidence="2 3">
    <name type="scientific">Tetradesmus obliquus</name>
    <name type="common">Green alga</name>
    <name type="synonym">Acutodesmus obliquus</name>
    <dbReference type="NCBI Taxonomy" id="3088"/>
    <lineage>
        <taxon>Eukaryota</taxon>
        <taxon>Viridiplantae</taxon>
        <taxon>Chlorophyta</taxon>
        <taxon>core chlorophytes</taxon>
        <taxon>Chlorophyceae</taxon>
        <taxon>CS clade</taxon>
        <taxon>Sphaeropleales</taxon>
        <taxon>Scenedesmaceae</taxon>
        <taxon>Tetradesmus</taxon>
    </lineage>
</organism>
<feature type="region of interest" description="Disordered" evidence="1">
    <location>
        <begin position="1"/>
        <end position="86"/>
    </location>
</feature>
<accession>A0A383W168</accession>
<dbReference type="AlphaFoldDB" id="A0A383W168"/>
<evidence type="ECO:0000313" key="3">
    <source>
        <dbReference type="Proteomes" id="UP000256970"/>
    </source>
</evidence>